<evidence type="ECO:0000256" key="1">
    <source>
        <dbReference type="ARBA" id="ARBA00008738"/>
    </source>
</evidence>
<dbReference type="AlphaFoldDB" id="A0AAD3E2P4"/>
<keyword evidence="2" id="KW-0547">Nucleotide-binding</keyword>
<feature type="compositionally biased region" description="Polar residues" evidence="4">
    <location>
        <begin position="152"/>
        <end position="162"/>
    </location>
</feature>
<evidence type="ECO:0000256" key="2">
    <source>
        <dbReference type="ARBA" id="ARBA00022741"/>
    </source>
</evidence>
<dbReference type="GO" id="GO:0008017">
    <property type="term" value="F:microtubule binding"/>
    <property type="evidence" value="ECO:0007669"/>
    <property type="project" value="InterPro"/>
</dbReference>
<dbReference type="InterPro" id="IPR013126">
    <property type="entry name" value="Hsp_70_fam"/>
</dbReference>
<accession>A0AAD3E2P4</accession>
<reference evidence="5 6" key="1">
    <citation type="journal article" date="2021" name="Sci. Rep.">
        <title>Genome sequencing of the multicellular alga Astrephomene provides insights into convergent evolution of germ-soma differentiation.</title>
        <authorList>
            <person name="Yamashita S."/>
            <person name="Yamamoto K."/>
            <person name="Matsuzaki R."/>
            <person name="Suzuki S."/>
            <person name="Yamaguchi H."/>
            <person name="Hirooka S."/>
            <person name="Minakuchi Y."/>
            <person name="Miyagishima S."/>
            <person name="Kawachi M."/>
            <person name="Toyoda A."/>
            <person name="Nozaki H."/>
        </authorList>
    </citation>
    <scope>NUCLEOTIDE SEQUENCE [LARGE SCALE GENOMIC DNA]</scope>
    <source>
        <strain evidence="5 6">NIES-4017</strain>
    </source>
</reference>
<keyword evidence="6" id="KW-1185">Reference proteome</keyword>
<dbReference type="InterPro" id="IPR029047">
    <property type="entry name" value="HSP70_peptide-bd_sf"/>
</dbReference>
<dbReference type="GO" id="GO:0005856">
    <property type="term" value="C:cytoskeleton"/>
    <property type="evidence" value="ECO:0007669"/>
    <property type="project" value="TreeGrafter"/>
</dbReference>
<dbReference type="PANTHER" id="PTHR31516:SF17">
    <property type="entry name" value="STABILIZER OF AXONEMAL MICROTUBULES 2"/>
    <property type="match status" value="1"/>
</dbReference>
<organism evidence="5 6">
    <name type="scientific">Astrephomene gubernaculifera</name>
    <dbReference type="NCBI Taxonomy" id="47775"/>
    <lineage>
        <taxon>Eukaryota</taxon>
        <taxon>Viridiplantae</taxon>
        <taxon>Chlorophyta</taxon>
        <taxon>core chlorophytes</taxon>
        <taxon>Chlorophyceae</taxon>
        <taxon>CS clade</taxon>
        <taxon>Chlamydomonadales</taxon>
        <taxon>Astrephomenaceae</taxon>
        <taxon>Astrephomene</taxon>
    </lineage>
</organism>
<feature type="compositionally biased region" description="Pro residues" evidence="4">
    <location>
        <begin position="185"/>
        <end position="195"/>
    </location>
</feature>
<dbReference type="SUPFAM" id="SSF100920">
    <property type="entry name" value="Heat shock protein 70kD (HSP70), peptide-binding domain"/>
    <property type="match status" value="1"/>
</dbReference>
<dbReference type="InterPro" id="IPR033336">
    <property type="entry name" value="SAXO1/2"/>
</dbReference>
<evidence type="ECO:0000256" key="4">
    <source>
        <dbReference type="SAM" id="MobiDB-lite"/>
    </source>
</evidence>
<evidence type="ECO:0000313" key="5">
    <source>
        <dbReference type="EMBL" id="GFR51504.1"/>
    </source>
</evidence>
<dbReference type="Pfam" id="PF00012">
    <property type="entry name" value="HSP70"/>
    <property type="match status" value="1"/>
</dbReference>
<feature type="compositionally biased region" description="Pro residues" evidence="4">
    <location>
        <begin position="212"/>
        <end position="221"/>
    </location>
</feature>
<protein>
    <submittedName>
        <fullName evidence="5">Uncharacterized protein</fullName>
    </submittedName>
</protein>
<keyword evidence="3" id="KW-0067">ATP-binding</keyword>
<gene>
    <name evidence="5" type="ORF">Agub_g13919</name>
</gene>
<evidence type="ECO:0000313" key="6">
    <source>
        <dbReference type="Proteomes" id="UP001054857"/>
    </source>
</evidence>
<name>A0AAD3E2P4_9CHLO</name>
<feature type="compositionally biased region" description="Polar residues" evidence="4">
    <location>
        <begin position="48"/>
        <end position="68"/>
    </location>
</feature>
<dbReference type="GO" id="GO:0140662">
    <property type="term" value="F:ATP-dependent protein folding chaperone"/>
    <property type="evidence" value="ECO:0007669"/>
    <property type="project" value="InterPro"/>
</dbReference>
<dbReference type="Proteomes" id="UP001054857">
    <property type="component" value="Unassembled WGS sequence"/>
</dbReference>
<comment type="similarity">
    <text evidence="1">Belongs to the FAM154 family.</text>
</comment>
<dbReference type="EMBL" id="BMAR01000051">
    <property type="protein sequence ID" value="GFR51504.1"/>
    <property type="molecule type" value="Genomic_DNA"/>
</dbReference>
<comment type="caution">
    <text evidence="5">The sequence shown here is derived from an EMBL/GenBank/DDBJ whole genome shotgun (WGS) entry which is preliminary data.</text>
</comment>
<dbReference type="GO" id="GO:0005524">
    <property type="term" value="F:ATP binding"/>
    <property type="evidence" value="ECO:0007669"/>
    <property type="project" value="UniProtKB-KW"/>
</dbReference>
<feature type="compositionally biased region" description="Polar residues" evidence="4">
    <location>
        <begin position="123"/>
        <end position="139"/>
    </location>
</feature>
<evidence type="ECO:0000256" key="3">
    <source>
        <dbReference type="ARBA" id="ARBA00022840"/>
    </source>
</evidence>
<dbReference type="Gene3D" id="2.60.34.10">
    <property type="entry name" value="Substrate Binding Domain Of DNAk, Chain A, domain 1"/>
    <property type="match status" value="1"/>
</dbReference>
<proteinExistence type="inferred from homology"/>
<feature type="region of interest" description="Disordered" evidence="4">
    <location>
        <begin position="1"/>
        <end position="261"/>
    </location>
</feature>
<dbReference type="PANTHER" id="PTHR31516">
    <property type="entry name" value="STABILIZER OF AXONEMAL MICROTUBULES 2"/>
    <property type="match status" value="1"/>
</dbReference>
<sequence length="406" mass="44805">MSSADPRTHYQGREIQLYDTGANPVFDGSSSYKQDYPAHAINPRQPVSPGQRQYQGNNVPFEGNSSYKQDYPAHQLEPRPPASGGQYQPNPAPFDGSTAYRDTYRPHAIDPSLYQRSGGGTNRPYNTGTAPFEGNSSYKQDFPQHPIEPRQQHATSQYQANNAPFDGTSHYKSDYQAYQLEPRAPAGPPPAPYNPAPFEGQTHYRDDFRAPPLEPRPPPPAAAYQPNAAPFQGSTETRDQYQPWPLDPANTQRRTGPPPMLPSVPFDASSTYKQQFRGWRLPPRRPALGVQLRGDRAYTLIPAEAPLPAVGKQVFTTVHDNQTEICVLVLRGDAPVASRNSVIGQFDLTGLPPGPRGAARVEINLTLSPDNVLSATATDLDAQRQEQWLRQGSMVARKHSDEVTAV</sequence>
<feature type="compositionally biased region" description="Basic and acidic residues" evidence="4">
    <location>
        <begin position="1"/>
        <end position="12"/>
    </location>
</feature>